<evidence type="ECO:0008006" key="3">
    <source>
        <dbReference type="Google" id="ProtNLM"/>
    </source>
</evidence>
<dbReference type="OrthoDB" id="5500856at2"/>
<dbReference type="InterPro" id="IPR019292">
    <property type="entry name" value="McrC"/>
</dbReference>
<name>A0A2N9X978_9NEIS</name>
<protein>
    <recommendedName>
        <fullName evidence="3">5-methylcytosine-specific restriction endonuclease system specificity protein McrC</fullName>
    </recommendedName>
</protein>
<proteinExistence type="predicted"/>
<dbReference type="EMBL" id="MEIL01000016">
    <property type="protein sequence ID" value="PIT41400.1"/>
    <property type="molecule type" value="Genomic_DNA"/>
</dbReference>
<dbReference type="Proteomes" id="UP000230202">
    <property type="component" value="Unassembled WGS sequence"/>
</dbReference>
<evidence type="ECO:0000313" key="2">
    <source>
        <dbReference type="Proteomes" id="UP000230202"/>
    </source>
</evidence>
<keyword evidence="2" id="KW-1185">Reference proteome</keyword>
<dbReference type="GO" id="GO:0009307">
    <property type="term" value="P:DNA restriction-modification system"/>
    <property type="evidence" value="ECO:0007669"/>
    <property type="project" value="InterPro"/>
</dbReference>
<dbReference type="Pfam" id="PF10117">
    <property type="entry name" value="McrBC"/>
    <property type="match status" value="1"/>
</dbReference>
<dbReference type="RefSeq" id="WP_100141059.1">
    <property type="nucleotide sequence ID" value="NZ_MEIL01000016.1"/>
</dbReference>
<dbReference type="AlphaFoldDB" id="A0A2N9X978"/>
<organism evidence="1 2">
    <name type="scientific">Snodgrassella alvi</name>
    <dbReference type="NCBI Taxonomy" id="1196083"/>
    <lineage>
        <taxon>Bacteria</taxon>
        <taxon>Pseudomonadati</taxon>
        <taxon>Pseudomonadota</taxon>
        <taxon>Betaproteobacteria</taxon>
        <taxon>Neisseriales</taxon>
        <taxon>Neisseriaceae</taxon>
        <taxon>Snodgrassella</taxon>
    </lineage>
</organism>
<sequence length="376" mass="43467">MQKPERSTTNNTVATIPIRNIWLLLLYASDLYKTLGAQQRVKLEQNPQELIILVAKLYCQAVSKRLMRALSCGYQQHTQSLTRVRGKIDLLTTARQQLLEKGRIRCQFDSLTIDTPKNRFIHAAAHVLLAQLEDKTLIRQCQNIISRFTALKIGQSTQYDHLTESFDQSGKQDKTLLTLCRLIFNMAIPTEQAGSYLLEQADKKDQWLRHLFEKAIVGFCRTNFSSKDWIISAGKRLYWQQLQPSTGIRDFLPSMQSDLVIERRQCRHRLIIDTKCTSIHTQSFYKDKVFKSPHIYQLYTYLRSQENPVDPPSLNATGMLLYPAINESINESVTIQNHQFRFCTIDLNLDSGLIRKNLLDLLSQWCCSSSSFQQND</sequence>
<comment type="caution">
    <text evidence="1">The sequence shown here is derived from an EMBL/GenBank/DDBJ whole genome shotgun (WGS) entry which is preliminary data.</text>
</comment>
<accession>A0A2N9X978</accession>
<reference evidence="1" key="1">
    <citation type="journal article" date="2017" name="MBio">
        <title>Type VI secretion-mediated competition in the bee gut microbiome.</title>
        <authorList>
            <person name="Steele M.I."/>
            <person name="Kwong W.K."/>
            <person name="Powell J.E."/>
            <person name="Whiteley M."/>
            <person name="Moran N.A."/>
        </authorList>
    </citation>
    <scope>NUCLEOTIDE SEQUENCE [LARGE SCALE GENOMIC DNA]</scope>
    <source>
        <strain evidence="1">WkB273</strain>
    </source>
</reference>
<dbReference type="InterPro" id="IPR014407">
    <property type="entry name" value="McrC_bac"/>
</dbReference>
<gene>
    <name evidence="1" type="ORF">BHC54_01215</name>
</gene>
<evidence type="ECO:0000313" key="1">
    <source>
        <dbReference type="EMBL" id="PIT41400.1"/>
    </source>
</evidence>
<dbReference type="PANTHER" id="PTHR38733">
    <property type="entry name" value="PROTEIN MCRC"/>
    <property type="match status" value="1"/>
</dbReference>
<dbReference type="PANTHER" id="PTHR38733:SF1">
    <property type="entry name" value="TYPE IV METHYL-DIRECTED RESTRICTION ENZYME ECOKMCRBC"/>
    <property type="match status" value="1"/>
</dbReference>
<dbReference type="PIRSF" id="PIRSF003109">
    <property type="entry name" value="McrC"/>
    <property type="match status" value="1"/>
</dbReference>